<dbReference type="RefSeq" id="WP_012361544.1">
    <property type="nucleotide sequence ID" value="NC_010546.1"/>
</dbReference>
<gene>
    <name evidence="1" type="ordered locus">cce_1100</name>
</gene>
<dbReference type="KEGG" id="cyt:cce_1100"/>
<dbReference type="AlphaFoldDB" id="B1WTY4"/>
<protein>
    <submittedName>
        <fullName evidence="1">Uncharacterized protein</fullName>
    </submittedName>
</protein>
<dbReference type="EMBL" id="CP000806">
    <property type="protein sequence ID" value="ACB50450.1"/>
    <property type="molecule type" value="Genomic_DNA"/>
</dbReference>
<dbReference type="Proteomes" id="UP000001203">
    <property type="component" value="Chromosome circular"/>
</dbReference>
<evidence type="ECO:0000313" key="2">
    <source>
        <dbReference type="Proteomes" id="UP000001203"/>
    </source>
</evidence>
<name>B1WTY4_CROS5</name>
<keyword evidence="2" id="KW-1185">Reference proteome</keyword>
<dbReference type="HOGENOM" id="CLU_3151889_0_0_3"/>
<sequence>MLTDYELIVDSAEQAIERPSDYQEQKKYYCGATPAIRNRLGNAHQETG</sequence>
<organism evidence="1 2">
    <name type="scientific">Crocosphaera subtropica (strain ATCC 51142 / BH68)</name>
    <name type="common">Cyanothece sp. (strain ATCC 51142)</name>
    <dbReference type="NCBI Taxonomy" id="43989"/>
    <lineage>
        <taxon>Bacteria</taxon>
        <taxon>Bacillati</taxon>
        <taxon>Cyanobacteriota</taxon>
        <taxon>Cyanophyceae</taxon>
        <taxon>Oscillatoriophycideae</taxon>
        <taxon>Chroococcales</taxon>
        <taxon>Aphanothecaceae</taxon>
        <taxon>Crocosphaera</taxon>
        <taxon>Crocosphaera subtropica</taxon>
    </lineage>
</organism>
<reference evidence="1 2" key="1">
    <citation type="journal article" date="2008" name="Proc. Natl. Acad. Sci. U.S.A.">
        <title>The genome of Cyanothece 51142, a unicellular diazotrophic cyanobacterium important in the marine nitrogen cycle.</title>
        <authorList>
            <person name="Welsh E.A."/>
            <person name="Liberton M."/>
            <person name="Stoeckel J."/>
            <person name="Loh T."/>
            <person name="Elvitigala T."/>
            <person name="Wang C."/>
            <person name="Wollam A."/>
            <person name="Fulton R.S."/>
            <person name="Clifton S.W."/>
            <person name="Jacobs J.M."/>
            <person name="Aurora R."/>
            <person name="Ghosh B.K."/>
            <person name="Sherman L.A."/>
            <person name="Smith R.D."/>
            <person name="Wilson R.K."/>
            <person name="Pakrasi H.B."/>
        </authorList>
    </citation>
    <scope>NUCLEOTIDE SEQUENCE [LARGE SCALE GENOMIC DNA]</scope>
    <source>
        <strain evidence="2">ATCC 51142 / BH68</strain>
    </source>
</reference>
<evidence type="ECO:0000313" key="1">
    <source>
        <dbReference type="EMBL" id="ACB50450.1"/>
    </source>
</evidence>
<proteinExistence type="predicted"/>
<accession>B1WTY4</accession>